<keyword evidence="5" id="KW-1185">Reference proteome</keyword>
<feature type="region of interest" description="Disordered" evidence="2">
    <location>
        <begin position="342"/>
        <end position="400"/>
    </location>
</feature>
<keyword evidence="1" id="KW-0863">Zinc-finger</keyword>
<evidence type="ECO:0000259" key="3">
    <source>
        <dbReference type="PROSITE" id="PS50157"/>
    </source>
</evidence>
<feature type="compositionally biased region" description="Polar residues" evidence="2">
    <location>
        <begin position="118"/>
        <end position="127"/>
    </location>
</feature>
<dbReference type="GO" id="GO:0008270">
    <property type="term" value="F:zinc ion binding"/>
    <property type="evidence" value="ECO:0007669"/>
    <property type="project" value="UniProtKB-KW"/>
</dbReference>
<keyword evidence="1" id="KW-0479">Metal-binding</keyword>
<reference evidence="4 5" key="1">
    <citation type="submission" date="2023-08" db="EMBL/GenBank/DDBJ databases">
        <authorList>
            <person name="Palmer J.M."/>
        </authorList>
    </citation>
    <scope>NUCLEOTIDE SEQUENCE [LARGE SCALE GENOMIC DNA]</scope>
    <source>
        <strain evidence="4 5">TWF481</strain>
    </source>
</reference>
<feature type="domain" description="C2H2-type" evidence="3">
    <location>
        <begin position="329"/>
        <end position="359"/>
    </location>
</feature>
<accession>A0AAV9VUT5</accession>
<sequence length="544" mass="58838">MELSNTTRASALALGQIPTNGIEPNVFLPPSTQSEPWKFMAIPPPGETPFLSYHSASSLRGFNPLMPDEYNIAAGPETNFASGMAISDFATRSLVNPSIIQRPQNTQLPMPVPIIDTPPTSRRSSTILPVTRPPAQLPMSIPSTSAVNNLPVTVSQHSNPQPLLPTPVPNTPTAPGREFGTRSSNSIDLNSFRRLPLAEQRLKLQNPGVGKLDLGDQIDLYAILVETLKLEYRLNTEELGLNLSPEPTGFGKGFEGLADSTDDDEFQVAAGERFVGESGLGWRAAMKPTKKKNEELTRKSIAGEASLVSQSGARPSASSGIQDKAHRQFFCAFETCEKSFTRPADRRRHRKQVHKIDDDKVSGPGPDRTARGRYSNTEPGSGRLQIPFPRKDNPKQHKFSGRDVDIQTSEVSGNYVLPGEVHLPHTEASFDPSGVNLNGMPSDTRGYEELDNDSLSSVNIHRQLHKAGMGGLTRMSSASSCKPHHQGDGTMLGPSFGMAKRFMPANGVTSLDGLIHATPLAPQSGASVTEPRLELGNEDITTSM</sequence>
<feature type="region of interest" description="Disordered" evidence="2">
    <location>
        <begin position="108"/>
        <end position="127"/>
    </location>
</feature>
<dbReference type="Proteomes" id="UP001370758">
    <property type="component" value="Unassembled WGS sequence"/>
</dbReference>
<dbReference type="PROSITE" id="PS00028">
    <property type="entry name" value="ZINC_FINGER_C2H2_1"/>
    <property type="match status" value="1"/>
</dbReference>
<gene>
    <name evidence="4" type="ORF">TWF481_001949</name>
</gene>
<organism evidence="4 5">
    <name type="scientific">Arthrobotrys musiformis</name>
    <dbReference type="NCBI Taxonomy" id="47236"/>
    <lineage>
        <taxon>Eukaryota</taxon>
        <taxon>Fungi</taxon>
        <taxon>Dikarya</taxon>
        <taxon>Ascomycota</taxon>
        <taxon>Pezizomycotina</taxon>
        <taxon>Orbiliomycetes</taxon>
        <taxon>Orbiliales</taxon>
        <taxon>Orbiliaceae</taxon>
        <taxon>Arthrobotrys</taxon>
    </lineage>
</organism>
<dbReference type="AlphaFoldDB" id="A0AAV9VUT5"/>
<protein>
    <recommendedName>
        <fullName evidence="3">C2H2-type domain-containing protein</fullName>
    </recommendedName>
</protein>
<dbReference type="InterPro" id="IPR013087">
    <property type="entry name" value="Znf_C2H2_type"/>
</dbReference>
<keyword evidence="1" id="KW-0862">Zinc</keyword>
<comment type="caution">
    <text evidence="4">The sequence shown here is derived from an EMBL/GenBank/DDBJ whole genome shotgun (WGS) entry which is preliminary data.</text>
</comment>
<evidence type="ECO:0000256" key="2">
    <source>
        <dbReference type="SAM" id="MobiDB-lite"/>
    </source>
</evidence>
<evidence type="ECO:0000313" key="5">
    <source>
        <dbReference type="Proteomes" id="UP001370758"/>
    </source>
</evidence>
<dbReference type="Gene3D" id="3.30.160.60">
    <property type="entry name" value="Classic Zinc Finger"/>
    <property type="match status" value="1"/>
</dbReference>
<name>A0AAV9VUT5_9PEZI</name>
<proteinExistence type="predicted"/>
<feature type="compositionally biased region" description="Basic and acidic residues" evidence="2">
    <location>
        <begin position="389"/>
        <end position="400"/>
    </location>
</feature>
<evidence type="ECO:0000256" key="1">
    <source>
        <dbReference type="PROSITE-ProRule" id="PRU00042"/>
    </source>
</evidence>
<dbReference type="EMBL" id="JAVHJL010000010">
    <property type="protein sequence ID" value="KAK6496970.1"/>
    <property type="molecule type" value="Genomic_DNA"/>
</dbReference>
<dbReference type="PROSITE" id="PS50157">
    <property type="entry name" value="ZINC_FINGER_C2H2_2"/>
    <property type="match status" value="1"/>
</dbReference>
<evidence type="ECO:0000313" key="4">
    <source>
        <dbReference type="EMBL" id="KAK6496970.1"/>
    </source>
</evidence>